<feature type="transmembrane region" description="Helical" evidence="7">
    <location>
        <begin position="148"/>
        <end position="168"/>
    </location>
</feature>
<evidence type="ECO:0000256" key="4">
    <source>
        <dbReference type="ARBA" id="ARBA00022692"/>
    </source>
</evidence>
<feature type="transmembrane region" description="Helical" evidence="7">
    <location>
        <begin position="298"/>
        <end position="320"/>
    </location>
</feature>
<feature type="domain" description="PAS" evidence="8">
    <location>
        <begin position="332"/>
        <end position="401"/>
    </location>
</feature>
<name>A0A4V2NM85_9GAMM</name>
<dbReference type="Pfam" id="PF00990">
    <property type="entry name" value="GGDEF"/>
    <property type="match status" value="1"/>
</dbReference>
<dbReference type="PANTHER" id="PTHR44757">
    <property type="entry name" value="DIGUANYLATE CYCLASE DGCP"/>
    <property type="match status" value="1"/>
</dbReference>
<feature type="transmembrane region" description="Helical" evidence="7">
    <location>
        <begin position="188"/>
        <end position="206"/>
    </location>
</feature>
<dbReference type="InterPro" id="IPR052155">
    <property type="entry name" value="Biofilm_reg_signaling"/>
</dbReference>
<proteinExistence type="predicted"/>
<dbReference type="PROSITE" id="PS50887">
    <property type="entry name" value="GGDEF"/>
    <property type="match status" value="1"/>
</dbReference>
<dbReference type="PROSITE" id="PS50113">
    <property type="entry name" value="PAC"/>
    <property type="match status" value="1"/>
</dbReference>
<feature type="transmembrane region" description="Helical" evidence="7">
    <location>
        <begin position="66"/>
        <end position="82"/>
    </location>
</feature>
<evidence type="ECO:0000313" key="11">
    <source>
        <dbReference type="EMBL" id="TCI12317.1"/>
    </source>
</evidence>
<dbReference type="InterPro" id="IPR000014">
    <property type="entry name" value="PAS"/>
</dbReference>
<sequence>MRSRTFAGRFPLARIPDESHPSQASPDAAQRNARSTQAASIGALVLFVVILAINSGTLWLSRQGGALPSIWVANGVVAGVLLSTARRHWSVLFCAGAAAMFLAHALVLQGMPGHYWYVLANLVEILVVASIIHFYFPTISGDLGGYQRLGYVAITATLAGCAVSTLLAVVVQKLSGDSMLFTRADEWFRPHLLGMVIVGTLTLVAFRERGKLLGGRGRRVAMVRDLAFLAALTLGVFAQSRYPLLFLVFPPLLYLVFRYRFPGLVLGVVTVTLITNIGTALGVGPFALIVGSTIQERVLIAQVFLGVTCLVAVPVALVLADSERLSQAVADRENLYSLLANYASDLIVRIARDGTRHYVSPSVRDMLGWTPDEFASNRGGLIHPDDRAAVDEVLALLRESGKSTIVRYRVRNRAGGYQWLEAIGKLAPSPDHPGEIEIVYAARDITERVLAEQALADSEKRLRTIADSMPAIISHIDRDERYTFVNAYAYQVTGRAAERYIGYTVKESRGPDVYVSLKPHIDAALSGHASTFEYEVESPVGKLYLQATYVPAIAADGESTGFYSLTTDITPIKLAEQKLDFLAHHDALTGIANRLSFREQIMASVDRANITHLPLMLIMIDVDYFKHINDTYGHAAGDVALTEVASRLKASIRKTDLLARLGGDEFVVLCHDIEDVATARQLAQKIIDAMVPLAPIGPAGFRITLSMGVALYRDAPSVEALSQRADEALYEAKAAGRNGFRIVTEGI</sequence>
<feature type="transmembrane region" description="Helical" evidence="7">
    <location>
        <begin position="41"/>
        <end position="60"/>
    </location>
</feature>
<dbReference type="InterPro" id="IPR000700">
    <property type="entry name" value="PAS-assoc_C"/>
</dbReference>
<gene>
    <name evidence="11" type="ORF">EZM97_02890</name>
</gene>
<dbReference type="InterPro" id="IPR007895">
    <property type="entry name" value="MASE1"/>
</dbReference>
<dbReference type="GO" id="GO:0005886">
    <property type="term" value="C:plasma membrane"/>
    <property type="evidence" value="ECO:0007669"/>
    <property type="project" value="UniProtKB-SubCell"/>
</dbReference>
<evidence type="ECO:0000313" key="12">
    <source>
        <dbReference type="Proteomes" id="UP000291822"/>
    </source>
</evidence>
<feature type="transmembrane region" description="Helical" evidence="7">
    <location>
        <begin position="89"/>
        <end position="108"/>
    </location>
</feature>
<evidence type="ECO:0000256" key="3">
    <source>
        <dbReference type="ARBA" id="ARBA00022475"/>
    </source>
</evidence>
<dbReference type="PANTHER" id="PTHR44757:SF2">
    <property type="entry name" value="BIOFILM ARCHITECTURE MAINTENANCE PROTEIN MBAA"/>
    <property type="match status" value="1"/>
</dbReference>
<dbReference type="PROSITE" id="PS50112">
    <property type="entry name" value="PAS"/>
    <property type="match status" value="2"/>
</dbReference>
<feature type="domain" description="PAC" evidence="9">
    <location>
        <begin position="404"/>
        <end position="457"/>
    </location>
</feature>
<dbReference type="InterPro" id="IPR013656">
    <property type="entry name" value="PAS_4"/>
</dbReference>
<dbReference type="Gene3D" id="3.30.450.20">
    <property type="entry name" value="PAS domain"/>
    <property type="match status" value="2"/>
</dbReference>
<dbReference type="InterPro" id="IPR029787">
    <property type="entry name" value="Nucleotide_cyclase"/>
</dbReference>
<dbReference type="CDD" id="cd00130">
    <property type="entry name" value="PAS"/>
    <property type="match status" value="1"/>
</dbReference>
<accession>A0A4V2NM85</accession>
<protein>
    <submittedName>
        <fullName evidence="11">Sensor domain-containing diguanylate cyclase</fullName>
    </submittedName>
</protein>
<dbReference type="InterPro" id="IPR013655">
    <property type="entry name" value="PAS_fold_3"/>
</dbReference>
<feature type="transmembrane region" description="Helical" evidence="7">
    <location>
        <begin position="264"/>
        <end position="291"/>
    </location>
</feature>
<dbReference type="SMART" id="SM00267">
    <property type="entry name" value="GGDEF"/>
    <property type="match status" value="1"/>
</dbReference>
<feature type="transmembrane region" description="Helical" evidence="7">
    <location>
        <begin position="226"/>
        <end position="244"/>
    </location>
</feature>
<evidence type="ECO:0000259" key="10">
    <source>
        <dbReference type="PROSITE" id="PS50887"/>
    </source>
</evidence>
<evidence type="ECO:0000259" key="9">
    <source>
        <dbReference type="PROSITE" id="PS50113"/>
    </source>
</evidence>
<reference evidence="11 12" key="1">
    <citation type="submission" date="2019-02" db="EMBL/GenBank/DDBJ databases">
        <title>Dyella amyloliquefaciens sp. nov., isolated from forest soil.</title>
        <authorList>
            <person name="Gao Z.-H."/>
            <person name="Qiu L.-H."/>
        </authorList>
    </citation>
    <scope>NUCLEOTIDE SEQUENCE [LARGE SCALE GENOMIC DNA]</scope>
    <source>
        <strain evidence="11 12">KACC 12747</strain>
    </source>
</reference>
<dbReference type="Pfam" id="PF05231">
    <property type="entry name" value="MASE1"/>
    <property type="match status" value="1"/>
</dbReference>
<evidence type="ECO:0000256" key="1">
    <source>
        <dbReference type="ARBA" id="ARBA00001946"/>
    </source>
</evidence>
<comment type="subcellular location">
    <subcellularLocation>
        <location evidence="2">Cell membrane</location>
        <topology evidence="2">Multi-pass membrane protein</topology>
    </subcellularLocation>
</comment>
<dbReference type="Gene3D" id="3.30.70.270">
    <property type="match status" value="1"/>
</dbReference>
<dbReference type="FunFam" id="3.30.70.270:FF:000001">
    <property type="entry name" value="Diguanylate cyclase domain protein"/>
    <property type="match status" value="1"/>
</dbReference>
<evidence type="ECO:0000256" key="2">
    <source>
        <dbReference type="ARBA" id="ARBA00004651"/>
    </source>
</evidence>
<comment type="cofactor">
    <cofactor evidence="1">
        <name>Mg(2+)</name>
        <dbReference type="ChEBI" id="CHEBI:18420"/>
    </cofactor>
</comment>
<dbReference type="NCBIfam" id="TIGR00254">
    <property type="entry name" value="GGDEF"/>
    <property type="match status" value="1"/>
</dbReference>
<evidence type="ECO:0000256" key="5">
    <source>
        <dbReference type="ARBA" id="ARBA00022989"/>
    </source>
</evidence>
<dbReference type="GO" id="GO:0003824">
    <property type="term" value="F:catalytic activity"/>
    <property type="evidence" value="ECO:0007669"/>
    <property type="project" value="UniProtKB-ARBA"/>
</dbReference>
<dbReference type="InterPro" id="IPR043128">
    <property type="entry name" value="Rev_trsase/Diguanyl_cyclase"/>
</dbReference>
<dbReference type="EMBL" id="SJTG01000001">
    <property type="protein sequence ID" value="TCI12317.1"/>
    <property type="molecule type" value="Genomic_DNA"/>
</dbReference>
<dbReference type="InterPro" id="IPR000160">
    <property type="entry name" value="GGDEF_dom"/>
</dbReference>
<dbReference type="SUPFAM" id="SSF55073">
    <property type="entry name" value="Nucleotide cyclase"/>
    <property type="match status" value="1"/>
</dbReference>
<dbReference type="SMART" id="SM00091">
    <property type="entry name" value="PAS"/>
    <property type="match status" value="2"/>
</dbReference>
<dbReference type="Proteomes" id="UP000291822">
    <property type="component" value="Unassembled WGS sequence"/>
</dbReference>
<keyword evidence="6 7" id="KW-0472">Membrane</keyword>
<feature type="transmembrane region" description="Helical" evidence="7">
    <location>
        <begin position="114"/>
        <end position="136"/>
    </location>
</feature>
<dbReference type="Pfam" id="PF08447">
    <property type="entry name" value="PAS_3"/>
    <property type="match status" value="1"/>
</dbReference>
<comment type="caution">
    <text evidence="11">The sequence shown here is derived from an EMBL/GenBank/DDBJ whole genome shotgun (WGS) entry which is preliminary data.</text>
</comment>
<dbReference type="NCBIfam" id="TIGR00229">
    <property type="entry name" value="sensory_box"/>
    <property type="match status" value="2"/>
</dbReference>
<feature type="domain" description="GGDEF" evidence="10">
    <location>
        <begin position="613"/>
        <end position="745"/>
    </location>
</feature>
<keyword evidence="3" id="KW-1003">Cell membrane</keyword>
<evidence type="ECO:0000256" key="7">
    <source>
        <dbReference type="SAM" id="Phobius"/>
    </source>
</evidence>
<dbReference type="InterPro" id="IPR035965">
    <property type="entry name" value="PAS-like_dom_sf"/>
</dbReference>
<dbReference type="AlphaFoldDB" id="A0A4V2NM85"/>
<feature type="domain" description="PAS" evidence="8">
    <location>
        <begin position="458"/>
        <end position="528"/>
    </location>
</feature>
<evidence type="ECO:0000256" key="6">
    <source>
        <dbReference type="ARBA" id="ARBA00023136"/>
    </source>
</evidence>
<dbReference type="CDD" id="cd01949">
    <property type="entry name" value="GGDEF"/>
    <property type="match status" value="1"/>
</dbReference>
<evidence type="ECO:0000259" key="8">
    <source>
        <dbReference type="PROSITE" id="PS50112"/>
    </source>
</evidence>
<dbReference type="SUPFAM" id="SSF55785">
    <property type="entry name" value="PYP-like sensor domain (PAS domain)"/>
    <property type="match status" value="2"/>
</dbReference>
<keyword evidence="12" id="KW-1185">Reference proteome</keyword>
<organism evidence="11 12">
    <name type="scientific">Dyella soli</name>
    <dbReference type="NCBI Taxonomy" id="522319"/>
    <lineage>
        <taxon>Bacteria</taxon>
        <taxon>Pseudomonadati</taxon>
        <taxon>Pseudomonadota</taxon>
        <taxon>Gammaproteobacteria</taxon>
        <taxon>Lysobacterales</taxon>
        <taxon>Rhodanobacteraceae</taxon>
        <taxon>Dyella</taxon>
    </lineage>
</organism>
<keyword evidence="4 7" id="KW-0812">Transmembrane</keyword>
<keyword evidence="5 7" id="KW-1133">Transmembrane helix</keyword>
<dbReference type="Pfam" id="PF08448">
    <property type="entry name" value="PAS_4"/>
    <property type="match status" value="1"/>
</dbReference>